<dbReference type="InterPro" id="IPR036770">
    <property type="entry name" value="Ankyrin_rpt-contain_sf"/>
</dbReference>
<dbReference type="Proteomes" id="UP000001396">
    <property type="component" value="Unassembled WGS sequence"/>
</dbReference>
<comment type="caution">
    <text evidence="2">The sequence shown here is derived from an EMBL/GenBank/DDBJ whole genome shotgun (WGS) entry which is preliminary data.</text>
</comment>
<keyword evidence="1" id="KW-0812">Transmembrane</keyword>
<dbReference type="EMBL" id="ADBJ01000010">
    <property type="protein sequence ID" value="EFA83793.1"/>
    <property type="molecule type" value="Genomic_DNA"/>
</dbReference>
<dbReference type="SUPFAM" id="SSF48403">
    <property type="entry name" value="Ankyrin repeat"/>
    <property type="match status" value="1"/>
</dbReference>
<name>D3B395_HETP5</name>
<protein>
    <submittedName>
        <fullName evidence="2">Uncharacterized protein</fullName>
    </submittedName>
</protein>
<dbReference type="GeneID" id="31358384"/>
<reference evidence="2 3" key="1">
    <citation type="journal article" date="2011" name="Genome Res.">
        <title>Phylogeny-wide analysis of social amoeba genomes highlights ancient origins for complex intercellular communication.</title>
        <authorList>
            <person name="Heidel A.J."/>
            <person name="Lawal H.M."/>
            <person name="Felder M."/>
            <person name="Schilde C."/>
            <person name="Helps N.R."/>
            <person name="Tunggal B."/>
            <person name="Rivero F."/>
            <person name="John U."/>
            <person name="Schleicher M."/>
            <person name="Eichinger L."/>
            <person name="Platzer M."/>
            <person name="Noegel A.A."/>
            <person name="Schaap P."/>
            <person name="Gloeckner G."/>
        </authorList>
    </citation>
    <scope>NUCLEOTIDE SEQUENCE [LARGE SCALE GENOMIC DNA]</scope>
    <source>
        <strain evidence="3">ATCC 26659 / Pp 5 / PN500</strain>
    </source>
</reference>
<sequence>MESIFDQVQIIKRKSEDDQDRLKKQRMEVVENEYDCQPIQKVLMNKNLLSIILDFTRFILPPFKDRFIKIKIGLDPPLPAPTYFLCPKPIKRKAKSPIYFRYLNLYRTPYDIIFMLYNKMFAAVRKYIEDDNLLTFRSKLFYKTDIPLDIFKILYQRLTDDFEENGKNEVIRKLLKKKFDKDFIIFCLSTYTPTNYSFKMANLLMALDYGSVELIQSFFKFPMDETDNDFHPIQLLQRAFKYGLEMFILLESRYRERFLSSVTNQLYNTLLFLVYSYDIKVIDYFFENYQLTIDVSMLEKIFYCINVERSAETQQILNIFQSHCIDYKKPVSIDNDSRSCDGMDEEGKENSELPMNHFEFNPNTLSNQDKSIQDIVLNQVGNNLPFISDFTDMELFMKTHYQFVLEGHCPFLPEKEWQLPIIKYLVDSKVHSKNNSTMIESELRPHLLSTTIFAIRKGFSEMVEYMVTETLARNPKNIGFSIRNNIREFIQEAIYYCHYEMAKYLISVAKKLSLKNTINFEVFQAVHDTSDPDAFELLIKNRKLGIKEIIRRAIRLNRYYFVGEIFGNPRFSQYLARFEQYIPRMATLIAKCDYIEMAEHYINTPTTNEKKRLFIYKIQRRLRENGDWWSEDLFHEVSCLAYRYIVDFAPIQYRLHQESEEESEESEGSEESEESEEEGWLFEVVVVVEVVIVVVTVVDIGMFLIFEF</sequence>
<dbReference type="AlphaFoldDB" id="D3B395"/>
<evidence type="ECO:0000313" key="2">
    <source>
        <dbReference type="EMBL" id="EFA83793.1"/>
    </source>
</evidence>
<accession>D3B395</accession>
<keyword evidence="1" id="KW-0472">Membrane</keyword>
<gene>
    <name evidence="2" type="ORF">PPL_02861</name>
</gene>
<evidence type="ECO:0000256" key="1">
    <source>
        <dbReference type="SAM" id="Phobius"/>
    </source>
</evidence>
<dbReference type="RefSeq" id="XP_020435910.1">
    <property type="nucleotide sequence ID" value="XM_020573838.1"/>
</dbReference>
<keyword evidence="1" id="KW-1133">Transmembrane helix</keyword>
<evidence type="ECO:0000313" key="3">
    <source>
        <dbReference type="Proteomes" id="UP000001396"/>
    </source>
</evidence>
<keyword evidence="3" id="KW-1185">Reference proteome</keyword>
<proteinExistence type="predicted"/>
<organism evidence="2 3">
    <name type="scientific">Heterostelium pallidum (strain ATCC 26659 / Pp 5 / PN500)</name>
    <name type="common">Cellular slime mold</name>
    <name type="synonym">Polysphondylium pallidum</name>
    <dbReference type="NCBI Taxonomy" id="670386"/>
    <lineage>
        <taxon>Eukaryota</taxon>
        <taxon>Amoebozoa</taxon>
        <taxon>Evosea</taxon>
        <taxon>Eumycetozoa</taxon>
        <taxon>Dictyostelia</taxon>
        <taxon>Acytosteliales</taxon>
        <taxon>Acytosteliaceae</taxon>
        <taxon>Heterostelium</taxon>
    </lineage>
</organism>
<dbReference type="InParanoid" id="D3B395"/>
<feature type="transmembrane region" description="Helical" evidence="1">
    <location>
        <begin position="680"/>
        <end position="706"/>
    </location>
</feature>